<feature type="region of interest" description="Disordered" evidence="1">
    <location>
        <begin position="242"/>
        <end position="283"/>
    </location>
</feature>
<organism evidence="2 3">
    <name type="scientific">Ceratitis capitata</name>
    <name type="common">Mediterranean fruit fly</name>
    <name type="synonym">Tephritis capitata</name>
    <dbReference type="NCBI Taxonomy" id="7213"/>
    <lineage>
        <taxon>Eukaryota</taxon>
        <taxon>Metazoa</taxon>
        <taxon>Ecdysozoa</taxon>
        <taxon>Arthropoda</taxon>
        <taxon>Hexapoda</taxon>
        <taxon>Insecta</taxon>
        <taxon>Pterygota</taxon>
        <taxon>Neoptera</taxon>
        <taxon>Endopterygota</taxon>
        <taxon>Diptera</taxon>
        <taxon>Brachycera</taxon>
        <taxon>Muscomorpha</taxon>
        <taxon>Tephritoidea</taxon>
        <taxon>Tephritidae</taxon>
        <taxon>Ceratitis</taxon>
        <taxon>Ceratitis</taxon>
    </lineage>
</organism>
<dbReference type="AlphaFoldDB" id="A0A811V0M3"/>
<accession>A0A811V0M3</accession>
<protein>
    <submittedName>
        <fullName evidence="2">(Mediterranean fruit fly) hypothetical protein</fullName>
    </submittedName>
</protein>
<dbReference type="Proteomes" id="UP000606786">
    <property type="component" value="Unassembled WGS sequence"/>
</dbReference>
<name>A0A811V0M3_CERCA</name>
<reference evidence="2" key="1">
    <citation type="submission" date="2020-11" db="EMBL/GenBank/DDBJ databases">
        <authorList>
            <person name="Whitehead M."/>
        </authorList>
    </citation>
    <scope>NUCLEOTIDE SEQUENCE</scope>
    <source>
        <strain evidence="2">EGII</strain>
    </source>
</reference>
<keyword evidence="3" id="KW-1185">Reference proteome</keyword>
<feature type="compositionally biased region" description="Acidic residues" evidence="1">
    <location>
        <begin position="245"/>
        <end position="283"/>
    </location>
</feature>
<dbReference type="EMBL" id="CAJHJT010000034">
    <property type="protein sequence ID" value="CAD7005029.1"/>
    <property type="molecule type" value="Genomic_DNA"/>
</dbReference>
<gene>
    <name evidence="2" type="ORF">CCAP1982_LOCUS13401</name>
</gene>
<proteinExistence type="predicted"/>
<comment type="caution">
    <text evidence="2">The sequence shown here is derived from an EMBL/GenBank/DDBJ whole genome shotgun (WGS) entry which is preliminary data.</text>
</comment>
<evidence type="ECO:0000256" key="1">
    <source>
        <dbReference type="SAM" id="MobiDB-lite"/>
    </source>
</evidence>
<evidence type="ECO:0000313" key="3">
    <source>
        <dbReference type="Proteomes" id="UP000606786"/>
    </source>
</evidence>
<evidence type="ECO:0000313" key="2">
    <source>
        <dbReference type="EMBL" id="CAD7005029.1"/>
    </source>
</evidence>
<sequence length="283" mass="31802">MFRSPFIEIELSYGGSLKPSPEGENETSTRIRTARVICLHRFVVNSPEVDIFYNFTSWQLIDGKCTSFYFFCPCDCGLLVEDVMTLHRPTSVQIKTTNLLPAGDIPRDLVELELELSQRIRKAQAYVSGLSMEEARQLDASSHLLRAVHIPAIGQMAAEHNQQLPRTIFLNYSCDLPNHVIPIIDALEIPPITDVARLQLSLQDDEISSSSDVVETHLRGHRAQRLIHKRIIVQSEMVTTTTTIEECDVGEVDDAEDGEDSGDEEYEEDEEDGDDADDGPQEQ</sequence>